<sequence>MQQNMHYGQQNSLVARMENALMRKRRTIS</sequence>
<reference evidence="1" key="1">
    <citation type="submission" date="2020-02" db="EMBL/GenBank/DDBJ databases">
        <authorList>
            <person name="Meier V. D."/>
        </authorList>
    </citation>
    <scope>NUCLEOTIDE SEQUENCE</scope>
    <source>
        <strain evidence="1">AVDCRST_MAG56</strain>
    </source>
</reference>
<proteinExistence type="predicted"/>
<evidence type="ECO:0000313" key="1">
    <source>
        <dbReference type="EMBL" id="CAA9253788.1"/>
    </source>
</evidence>
<accession>A0A6J4IIJ6</accession>
<protein>
    <submittedName>
        <fullName evidence="1">Uncharacterized protein</fullName>
    </submittedName>
</protein>
<dbReference type="EMBL" id="CADCTQ010000191">
    <property type="protein sequence ID" value="CAA9253788.1"/>
    <property type="molecule type" value="Genomic_DNA"/>
</dbReference>
<name>A0A6J4IIJ6_9SPHI</name>
<gene>
    <name evidence="1" type="ORF">AVDCRST_MAG56-2098</name>
</gene>
<dbReference type="AlphaFoldDB" id="A0A6J4IIJ6"/>
<organism evidence="1">
    <name type="scientific">uncultured Cytophagales bacterium</name>
    <dbReference type="NCBI Taxonomy" id="158755"/>
    <lineage>
        <taxon>Bacteria</taxon>
        <taxon>Pseudomonadati</taxon>
        <taxon>Bacteroidota</taxon>
        <taxon>Sphingobacteriia</taxon>
        <taxon>Sphingobacteriales</taxon>
        <taxon>environmental samples</taxon>
    </lineage>
</organism>